<dbReference type="PANTHER" id="PTHR45566:SF1">
    <property type="entry name" value="HTH-TYPE TRANSCRIPTIONAL REGULATOR YHJB-RELATED"/>
    <property type="match status" value="1"/>
</dbReference>
<dbReference type="InterPro" id="IPR036388">
    <property type="entry name" value="WH-like_DNA-bd_sf"/>
</dbReference>
<dbReference type="SMART" id="SM00448">
    <property type="entry name" value="REC"/>
    <property type="match status" value="1"/>
</dbReference>
<dbReference type="EMBL" id="JH393257">
    <property type="protein sequence ID" value="EHJ94594.1"/>
    <property type="molecule type" value="Genomic_DNA"/>
</dbReference>
<feature type="modified residue" description="4-aspartylphosphate" evidence="3">
    <location>
        <position position="58"/>
    </location>
</feature>
<evidence type="ECO:0000259" key="5">
    <source>
        <dbReference type="PROSITE" id="PS50110"/>
    </source>
</evidence>
<evidence type="ECO:0000256" key="2">
    <source>
        <dbReference type="ARBA" id="ARBA00023125"/>
    </source>
</evidence>
<dbReference type="CDD" id="cd17535">
    <property type="entry name" value="REC_NarL-like"/>
    <property type="match status" value="1"/>
</dbReference>
<evidence type="ECO:0000256" key="1">
    <source>
        <dbReference type="ARBA" id="ARBA00022553"/>
    </source>
</evidence>
<dbReference type="Pfam" id="PF00196">
    <property type="entry name" value="GerE"/>
    <property type="match status" value="1"/>
</dbReference>
<evidence type="ECO:0000313" key="6">
    <source>
        <dbReference type="EMBL" id="EHJ94594.1"/>
    </source>
</evidence>
<reference evidence="6 8" key="1">
    <citation type="submission" date="2011-10" db="EMBL/GenBank/DDBJ databases">
        <authorList>
            <person name="Quillaguamn J."/>
            <person name="Guzmn D."/>
            <person name="Balderrama-Subieta A."/>
            <person name="Cardona-Ortuo C."/>
            <person name="Guevara-Martnez M."/>
            <person name="Callisaya-Quispe N."/>
        </authorList>
    </citation>
    <scope>NUCLEOTIDE SEQUENCE [LARGE SCALE GENOMIC DNA]</scope>
    <source>
        <strain evidence="6 8">LC1</strain>
    </source>
</reference>
<protein>
    <submittedName>
        <fullName evidence="7">DNA-binding response regulator</fullName>
    </submittedName>
    <submittedName>
        <fullName evidence="6">Glycerol metabolism activator</fullName>
    </submittedName>
</protein>
<evidence type="ECO:0000313" key="9">
    <source>
        <dbReference type="Proteomes" id="UP000216538"/>
    </source>
</evidence>
<dbReference type="AlphaFoldDB" id="A0A265E1T5"/>
<gene>
    <name evidence="7" type="ORF">CE457_03990</name>
    <name evidence="6" type="ORF">KUC_1553</name>
</gene>
<evidence type="ECO:0000259" key="4">
    <source>
        <dbReference type="PROSITE" id="PS50043"/>
    </source>
</evidence>
<organism evidence="6 8">
    <name type="scientific">Vreelandella boliviensis LC1</name>
    <dbReference type="NCBI Taxonomy" id="1072583"/>
    <lineage>
        <taxon>Bacteria</taxon>
        <taxon>Pseudomonadati</taxon>
        <taxon>Pseudomonadota</taxon>
        <taxon>Gammaproteobacteria</taxon>
        <taxon>Oceanospirillales</taxon>
        <taxon>Halomonadaceae</taxon>
        <taxon>Vreelandella</taxon>
    </lineage>
</organism>
<dbReference type="Gene3D" id="3.40.50.2300">
    <property type="match status" value="1"/>
</dbReference>
<keyword evidence="2 7" id="KW-0238">DNA-binding</keyword>
<dbReference type="PROSITE" id="PS50110">
    <property type="entry name" value="RESPONSE_REGULATORY"/>
    <property type="match status" value="1"/>
</dbReference>
<dbReference type="RefSeq" id="WP_007112530.1">
    <property type="nucleotide sequence ID" value="NZ_JH393257.1"/>
</dbReference>
<dbReference type="Gene3D" id="1.10.10.10">
    <property type="entry name" value="Winged helix-like DNA-binding domain superfamily/Winged helix DNA-binding domain"/>
    <property type="match status" value="1"/>
</dbReference>
<feature type="domain" description="HTH luxR-type" evidence="4">
    <location>
        <begin position="151"/>
        <end position="216"/>
    </location>
</feature>
<dbReference type="PROSITE" id="PS00622">
    <property type="entry name" value="HTH_LUXR_1"/>
    <property type="match status" value="1"/>
</dbReference>
<dbReference type="InterPro" id="IPR011006">
    <property type="entry name" value="CheY-like_superfamily"/>
</dbReference>
<keyword evidence="1 3" id="KW-0597">Phosphoprotein</keyword>
<dbReference type="Proteomes" id="UP000005756">
    <property type="component" value="Unassembled WGS sequence"/>
</dbReference>
<dbReference type="SMART" id="SM00421">
    <property type="entry name" value="HTH_LUXR"/>
    <property type="match status" value="1"/>
</dbReference>
<dbReference type="CDD" id="cd06170">
    <property type="entry name" value="LuxR_C_like"/>
    <property type="match status" value="1"/>
</dbReference>
<dbReference type="InterPro" id="IPR058245">
    <property type="entry name" value="NreC/VraR/RcsB-like_REC"/>
</dbReference>
<accession>A0A265E1T5</accession>
<evidence type="ECO:0000313" key="8">
    <source>
        <dbReference type="Proteomes" id="UP000005756"/>
    </source>
</evidence>
<dbReference type="SUPFAM" id="SSF52172">
    <property type="entry name" value="CheY-like"/>
    <property type="match status" value="1"/>
</dbReference>
<feature type="domain" description="Response regulatory" evidence="5">
    <location>
        <begin position="6"/>
        <end position="123"/>
    </location>
</feature>
<evidence type="ECO:0000313" key="7">
    <source>
        <dbReference type="EMBL" id="OZT75562.1"/>
    </source>
</evidence>
<proteinExistence type="predicted"/>
<dbReference type="EMBL" id="NPEY01000002">
    <property type="protein sequence ID" value="OZT75562.1"/>
    <property type="molecule type" value="Genomic_DNA"/>
</dbReference>
<dbReference type="GO" id="GO:0006355">
    <property type="term" value="P:regulation of DNA-templated transcription"/>
    <property type="evidence" value="ECO:0007669"/>
    <property type="project" value="InterPro"/>
</dbReference>
<dbReference type="GO" id="GO:0000160">
    <property type="term" value="P:phosphorelay signal transduction system"/>
    <property type="evidence" value="ECO:0007669"/>
    <property type="project" value="InterPro"/>
</dbReference>
<dbReference type="GO" id="GO:0003677">
    <property type="term" value="F:DNA binding"/>
    <property type="evidence" value="ECO:0007669"/>
    <property type="project" value="UniProtKB-KW"/>
</dbReference>
<name>A0A265E1T5_9GAMM</name>
<dbReference type="PROSITE" id="PS50043">
    <property type="entry name" value="HTH_LUXR_2"/>
    <property type="match status" value="1"/>
</dbReference>
<dbReference type="InterPro" id="IPR051015">
    <property type="entry name" value="EvgA-like"/>
</dbReference>
<dbReference type="InterPro" id="IPR016032">
    <property type="entry name" value="Sig_transdc_resp-reg_C-effctor"/>
</dbReference>
<dbReference type="OrthoDB" id="9814495at2"/>
<evidence type="ECO:0000256" key="3">
    <source>
        <dbReference type="PROSITE-ProRule" id="PRU00169"/>
    </source>
</evidence>
<dbReference type="Proteomes" id="UP000216538">
    <property type="component" value="Unassembled WGS sequence"/>
</dbReference>
<sequence length="223" mass="24915">MIATYKLLIADDHPLVRDAMARVIREAYADAEVIEVEDFDAALAHAQQDPDLDLILLDLNMPGMNGLTGLLQLRNEHPTIPVVIVSAEENKQIILQAVSCGAAGFIPKSLPRDQMRHAIAQVLKGNIYLPADAMRAPDSIRKRRHQEQGFTAEQLRQLTRKQLQVLEHMTRGESNKMIAYHLNIAETTVKAHVSAILRKLGVTSRVQAILSANDIDFSQFLKR</sequence>
<keyword evidence="9" id="KW-1185">Reference proteome</keyword>
<dbReference type="SUPFAM" id="SSF46894">
    <property type="entry name" value="C-terminal effector domain of the bipartite response regulators"/>
    <property type="match status" value="1"/>
</dbReference>
<dbReference type="PRINTS" id="PR00038">
    <property type="entry name" value="HTHLUXR"/>
</dbReference>
<dbReference type="InterPro" id="IPR001789">
    <property type="entry name" value="Sig_transdc_resp-reg_receiver"/>
</dbReference>
<dbReference type="PANTHER" id="PTHR45566">
    <property type="entry name" value="HTH-TYPE TRANSCRIPTIONAL REGULATOR YHJB-RELATED"/>
    <property type="match status" value="1"/>
</dbReference>
<dbReference type="Pfam" id="PF00072">
    <property type="entry name" value="Response_reg"/>
    <property type="match status" value="1"/>
</dbReference>
<dbReference type="STRING" id="1072583.KUC_1553"/>
<reference evidence="7 9" key="2">
    <citation type="submission" date="2017-07" db="EMBL/GenBank/DDBJ databases">
        <title>Shotgun whole genome sequences of three halophilic bacterial isolates.</title>
        <authorList>
            <person name="Pozzo T."/>
            <person name="Higdon S.M."/>
            <person name="Quillaguaman J."/>
        </authorList>
    </citation>
    <scope>NUCLEOTIDE SEQUENCE [LARGE SCALE GENOMIC DNA]</scope>
    <source>
        <strain evidence="7 9">LC1</strain>
    </source>
</reference>
<dbReference type="InterPro" id="IPR000792">
    <property type="entry name" value="Tscrpt_reg_LuxR_C"/>
</dbReference>